<organism evidence="2 3">
    <name type="scientific">Dictyobacter vulcani</name>
    <dbReference type="NCBI Taxonomy" id="2607529"/>
    <lineage>
        <taxon>Bacteria</taxon>
        <taxon>Bacillati</taxon>
        <taxon>Chloroflexota</taxon>
        <taxon>Ktedonobacteria</taxon>
        <taxon>Ktedonobacterales</taxon>
        <taxon>Dictyobacteraceae</taxon>
        <taxon>Dictyobacter</taxon>
    </lineage>
</organism>
<evidence type="ECO:0000313" key="2">
    <source>
        <dbReference type="EMBL" id="GER87325.1"/>
    </source>
</evidence>
<reference evidence="2 3" key="1">
    <citation type="submission" date="2019-10" db="EMBL/GenBank/DDBJ databases">
        <title>Dictyobacter vulcani sp. nov., within the class Ktedonobacteria, isolated from soil of volcanic Mt. Zao.</title>
        <authorList>
            <person name="Zheng Y."/>
            <person name="Wang C.M."/>
            <person name="Sakai Y."/>
            <person name="Abe K."/>
            <person name="Yokota A."/>
            <person name="Yabe S."/>
        </authorList>
    </citation>
    <scope>NUCLEOTIDE SEQUENCE [LARGE SCALE GENOMIC DNA]</scope>
    <source>
        <strain evidence="2 3">W12</strain>
    </source>
</reference>
<comment type="caution">
    <text evidence="2">The sequence shown here is derived from an EMBL/GenBank/DDBJ whole genome shotgun (WGS) entry which is preliminary data.</text>
</comment>
<keyword evidence="1" id="KW-0472">Membrane</keyword>
<sequence>MQVRVGTTTLNVGKVGTPQYLIFADEDPVLHEYQMDGTDSTNNFSLDPTYFQHIASSPYYRFQAWMRDLDGTSLWRDLQIEQPHKAQIHTIPLKPGVPIPLSGEAVLNIHVQLQRPETPRTLNLVLADHSSVHITLNRNDRFINVIHNSPDLFNEKEIGRTYFPQDPLPFAAMVISFIIRTLLWSLALLMLVIVGDSVIALLNKQATGRWQFLRSYKNEHAILRQSVQNKNAVRRVWEALTTAIHPSGLLCLIGSLCFILWIARVQYHGMPHIYDANAYFFAAKMYAHGQLSAPLPPAASLFPGPFMLQYGGQWFAQYPPGTALTLMPGMWLGHPWMVEPVCGTLSLLGIGLILARLYNRQVATLAVILGTLSPFYSYLAASYLSHAIALFYLVWGWWALLRFLQGGAAWNIWLATMCFGLAALTRDLVGVLWIVLVTAISIYLCWSQVRLSWRRWWLPFLVALGLALCFVGISLGFNQLLTHDPLLSPRSLFYAPDTWGFGSGIGFYGQHTLAAGLVNLDENLTSLAIDLYGWPFYTTLAFMAIPFLTRQARLIDWLLLLCLVLMAGAYIGYFYHGIYLGPRYLFETLPFLLGLTARGIVTLAALGRKPGHSIVQWSKDTATNHVSLAAPRWSLSTVLLVGSLLACNLLYFLPRQIEVHKDYNGLPANYQIDMAAIYQPQFHHAIVVTNNYVFYQMVLFPINDPVLHNDVIYALAGEPAQYAQLHQAFPGRKIYQISIVNNGTIQYDSIDN</sequence>
<feature type="transmembrane region" description="Helical" evidence="1">
    <location>
        <begin position="531"/>
        <end position="548"/>
    </location>
</feature>
<dbReference type="AlphaFoldDB" id="A0A5J4KI08"/>
<feature type="transmembrane region" description="Helical" evidence="1">
    <location>
        <begin position="336"/>
        <end position="355"/>
    </location>
</feature>
<keyword evidence="1" id="KW-1133">Transmembrane helix</keyword>
<feature type="transmembrane region" description="Helical" evidence="1">
    <location>
        <begin position="407"/>
        <end position="424"/>
    </location>
</feature>
<dbReference type="Proteomes" id="UP000326912">
    <property type="component" value="Unassembled WGS sequence"/>
</dbReference>
<accession>A0A5J4KI08</accession>
<feature type="transmembrane region" description="Helical" evidence="1">
    <location>
        <begin position="456"/>
        <end position="477"/>
    </location>
</feature>
<feature type="transmembrane region" description="Helical" evidence="1">
    <location>
        <begin position="243"/>
        <end position="263"/>
    </location>
</feature>
<feature type="transmembrane region" description="Helical" evidence="1">
    <location>
        <begin position="170"/>
        <end position="194"/>
    </location>
</feature>
<evidence type="ECO:0000313" key="3">
    <source>
        <dbReference type="Proteomes" id="UP000326912"/>
    </source>
</evidence>
<feature type="transmembrane region" description="Helical" evidence="1">
    <location>
        <begin position="633"/>
        <end position="653"/>
    </location>
</feature>
<feature type="transmembrane region" description="Helical" evidence="1">
    <location>
        <begin position="430"/>
        <end position="449"/>
    </location>
</feature>
<feature type="transmembrane region" description="Helical" evidence="1">
    <location>
        <begin position="555"/>
        <end position="575"/>
    </location>
</feature>
<keyword evidence="1" id="KW-0812">Transmembrane</keyword>
<name>A0A5J4KI08_9CHLR</name>
<protein>
    <submittedName>
        <fullName evidence="2">Uncharacterized protein</fullName>
    </submittedName>
</protein>
<feature type="transmembrane region" description="Helical" evidence="1">
    <location>
        <begin position="375"/>
        <end position="395"/>
    </location>
</feature>
<evidence type="ECO:0000256" key="1">
    <source>
        <dbReference type="SAM" id="Phobius"/>
    </source>
</evidence>
<dbReference type="EMBL" id="BKZW01000001">
    <property type="protein sequence ID" value="GER87325.1"/>
    <property type="molecule type" value="Genomic_DNA"/>
</dbReference>
<gene>
    <name evidence="2" type="ORF">KDW_14870</name>
</gene>
<keyword evidence="3" id="KW-1185">Reference proteome</keyword>
<proteinExistence type="predicted"/>